<feature type="domain" description="VWFA" evidence="1">
    <location>
        <begin position="1"/>
        <end position="103"/>
    </location>
</feature>
<keyword evidence="3" id="KW-1185">Reference proteome</keyword>
<dbReference type="Gene3D" id="3.40.50.410">
    <property type="entry name" value="von Willebrand factor, type A domain"/>
    <property type="match status" value="1"/>
</dbReference>
<dbReference type="InterPro" id="IPR036465">
    <property type="entry name" value="vWFA_dom_sf"/>
</dbReference>
<dbReference type="InterPro" id="IPR002035">
    <property type="entry name" value="VWF_A"/>
</dbReference>
<dbReference type="SUPFAM" id="SSF53300">
    <property type="entry name" value="vWA-like"/>
    <property type="match status" value="1"/>
</dbReference>
<dbReference type="GO" id="GO:0007229">
    <property type="term" value="P:integrin-mediated signaling pathway"/>
    <property type="evidence" value="ECO:0007669"/>
    <property type="project" value="UniProtKB-KW"/>
</dbReference>
<proteinExistence type="predicted"/>
<comment type="caution">
    <text evidence="2">The sequence shown here is derived from an EMBL/GenBank/DDBJ whole genome shotgun (WGS) entry which is preliminary data.</text>
</comment>
<organism evidence="2 3">
    <name type="scientific">Clarias magur</name>
    <name type="common">Asian catfish</name>
    <name type="synonym">Macropteronotus magur</name>
    <dbReference type="NCBI Taxonomy" id="1594786"/>
    <lineage>
        <taxon>Eukaryota</taxon>
        <taxon>Metazoa</taxon>
        <taxon>Chordata</taxon>
        <taxon>Craniata</taxon>
        <taxon>Vertebrata</taxon>
        <taxon>Euteleostomi</taxon>
        <taxon>Actinopterygii</taxon>
        <taxon>Neopterygii</taxon>
        <taxon>Teleostei</taxon>
        <taxon>Ostariophysi</taxon>
        <taxon>Siluriformes</taxon>
        <taxon>Clariidae</taxon>
        <taxon>Clarias</taxon>
    </lineage>
</organism>
<evidence type="ECO:0000313" key="2">
    <source>
        <dbReference type="EMBL" id="KAF5889137.1"/>
    </source>
</evidence>
<dbReference type="AlphaFoldDB" id="A0A8J4TXS7"/>
<evidence type="ECO:0000313" key="3">
    <source>
        <dbReference type="Proteomes" id="UP000727407"/>
    </source>
</evidence>
<dbReference type="EMBL" id="QNUK01000859">
    <property type="protein sequence ID" value="KAF5889137.1"/>
    <property type="molecule type" value="Genomic_DNA"/>
</dbReference>
<evidence type="ECO:0000259" key="1">
    <source>
        <dbReference type="PROSITE" id="PS50234"/>
    </source>
</evidence>
<dbReference type="PANTHER" id="PTHR24020:SF87">
    <property type="entry name" value="COLLAGEN ALPHA-1(VI) CHAIN-LIKE"/>
    <property type="match status" value="1"/>
</dbReference>
<accession>A0A8J4TXS7</accession>
<reference evidence="2" key="1">
    <citation type="submission" date="2020-07" db="EMBL/GenBank/DDBJ databases">
        <title>Clarias magur genome sequencing, assembly and annotation.</title>
        <authorList>
            <person name="Kushwaha B."/>
            <person name="Kumar R."/>
            <person name="Das P."/>
            <person name="Joshi C.G."/>
            <person name="Kumar D."/>
            <person name="Nagpure N.S."/>
            <person name="Pandey M."/>
            <person name="Agarwal S."/>
            <person name="Srivastava S."/>
            <person name="Singh M."/>
            <person name="Sahoo L."/>
            <person name="Jayasankar P."/>
            <person name="Meher P.K."/>
            <person name="Koringa P.G."/>
            <person name="Iquebal M.A."/>
            <person name="Das S.P."/>
            <person name="Bit A."/>
            <person name="Patnaik S."/>
            <person name="Patel N."/>
            <person name="Shah T.M."/>
            <person name="Hinsu A."/>
            <person name="Jena J.K."/>
        </authorList>
    </citation>
    <scope>NUCLEOTIDE SEQUENCE</scope>
    <source>
        <strain evidence="2">CIFAMagur01</strain>
        <tissue evidence="2">Testis</tissue>
    </source>
</reference>
<keyword evidence="2" id="KW-0401">Integrin</keyword>
<dbReference type="Proteomes" id="UP000727407">
    <property type="component" value="Unassembled WGS sequence"/>
</dbReference>
<gene>
    <name evidence="2" type="ORF">DAT39_021160</name>
</gene>
<name>A0A8J4TXS7_CLAMG</name>
<sequence>MKALTNTHRAVRFTLDNLFNNEESGADPEATKALVIITDGAPSDLDSNNVIQRCEELNIARLVIGVGSLVKLEKLEKFASEPKENNVFMINNYAGLNGLLDKLQNKVYDIEGNKCKKKKKRRVSHVTVITVLGEL</sequence>
<dbReference type="InterPro" id="IPR050525">
    <property type="entry name" value="ECM_Assembly_Org"/>
</dbReference>
<dbReference type="PANTHER" id="PTHR24020">
    <property type="entry name" value="COLLAGEN ALPHA"/>
    <property type="match status" value="1"/>
</dbReference>
<protein>
    <submittedName>
        <fullName evidence="2">Integrin alpha-L-like</fullName>
    </submittedName>
</protein>
<dbReference type="Pfam" id="PF00092">
    <property type="entry name" value="VWA"/>
    <property type="match status" value="1"/>
</dbReference>
<dbReference type="PROSITE" id="PS50234">
    <property type="entry name" value="VWFA"/>
    <property type="match status" value="1"/>
</dbReference>
<dbReference type="OrthoDB" id="5317514at2759"/>